<proteinExistence type="inferred from homology"/>
<dbReference type="Pfam" id="PF13462">
    <property type="entry name" value="Thioredoxin_4"/>
    <property type="match status" value="1"/>
</dbReference>
<accession>A0AAJ5F3R3</accession>
<dbReference type="RefSeq" id="WP_129119107.1">
    <property type="nucleotide sequence ID" value="NZ_BSUI01000016.1"/>
</dbReference>
<dbReference type="AlphaFoldDB" id="A0AAJ5F3R3"/>
<reference evidence="8 11" key="2">
    <citation type="submission" date="2020-08" db="EMBL/GenBank/DDBJ databases">
        <title>Genomic Encyclopedia of Type Strains, Phase IV (KMG-IV): sequencing the most valuable type-strain genomes for metagenomic binning, comparative biology and taxonomic classification.</title>
        <authorList>
            <person name="Goeker M."/>
        </authorList>
    </citation>
    <scope>NUCLEOTIDE SEQUENCE [LARGE SCALE GENOMIC DNA]</scope>
    <source>
        <strain evidence="8 11">DSM 105434</strain>
    </source>
</reference>
<keyword evidence="11" id="KW-1185">Reference proteome</keyword>
<evidence type="ECO:0000313" key="11">
    <source>
        <dbReference type="Proteomes" id="UP000536909"/>
    </source>
</evidence>
<name>A0AAJ5F3R3_9DEIO</name>
<dbReference type="PANTHER" id="PTHR13887">
    <property type="entry name" value="GLUTATHIONE S-TRANSFERASE KAPPA"/>
    <property type="match status" value="1"/>
</dbReference>
<dbReference type="Proteomes" id="UP000536909">
    <property type="component" value="Unassembled WGS sequence"/>
</dbReference>
<keyword evidence="6" id="KW-0472">Membrane</keyword>
<comment type="similarity">
    <text evidence="1">Belongs to the thioredoxin family. DsbA subfamily.</text>
</comment>
<keyword evidence="2" id="KW-0732">Signal</keyword>
<keyword evidence="8" id="KW-0413">Isomerase</keyword>
<keyword evidence="6" id="KW-1133">Transmembrane helix</keyword>
<dbReference type="EMBL" id="JACHFV010000003">
    <property type="protein sequence ID" value="MBB5294024.1"/>
    <property type="molecule type" value="Genomic_DNA"/>
</dbReference>
<dbReference type="PANTHER" id="PTHR13887:SF14">
    <property type="entry name" value="DISULFIDE BOND FORMATION PROTEIN D"/>
    <property type="match status" value="1"/>
</dbReference>
<keyword evidence="6" id="KW-0812">Transmembrane</keyword>
<organism evidence="9 10">
    <name type="scientific">Deinococcus metallilatus</name>
    <dbReference type="NCBI Taxonomy" id="1211322"/>
    <lineage>
        <taxon>Bacteria</taxon>
        <taxon>Thermotogati</taxon>
        <taxon>Deinococcota</taxon>
        <taxon>Deinococci</taxon>
        <taxon>Deinococcales</taxon>
        <taxon>Deinococcaceae</taxon>
        <taxon>Deinococcus</taxon>
    </lineage>
</organism>
<keyword evidence="4" id="KW-1015">Disulfide bond</keyword>
<dbReference type="InterPro" id="IPR012336">
    <property type="entry name" value="Thioredoxin-like_fold"/>
</dbReference>
<dbReference type="GO" id="GO:0016491">
    <property type="term" value="F:oxidoreductase activity"/>
    <property type="evidence" value="ECO:0007669"/>
    <property type="project" value="UniProtKB-KW"/>
</dbReference>
<feature type="domain" description="Thioredoxin-like fold" evidence="7">
    <location>
        <begin position="56"/>
        <end position="219"/>
    </location>
</feature>
<evidence type="ECO:0000259" key="7">
    <source>
        <dbReference type="Pfam" id="PF13462"/>
    </source>
</evidence>
<dbReference type="EMBL" id="VBRC01000005">
    <property type="protein sequence ID" value="TLK28104.1"/>
    <property type="molecule type" value="Genomic_DNA"/>
</dbReference>
<dbReference type="GO" id="GO:0016853">
    <property type="term" value="F:isomerase activity"/>
    <property type="evidence" value="ECO:0007669"/>
    <property type="project" value="UniProtKB-KW"/>
</dbReference>
<dbReference type="Proteomes" id="UP000308000">
    <property type="component" value="Unassembled WGS sequence"/>
</dbReference>
<keyword evidence="3" id="KW-0560">Oxidoreductase</keyword>
<gene>
    <name evidence="9" type="ORF">FCS05_09325</name>
    <name evidence="8" type="ORF">HNQ10_000838</name>
</gene>
<evidence type="ECO:0000256" key="5">
    <source>
        <dbReference type="ARBA" id="ARBA00023284"/>
    </source>
</evidence>
<evidence type="ECO:0000313" key="8">
    <source>
        <dbReference type="EMBL" id="MBB5294024.1"/>
    </source>
</evidence>
<evidence type="ECO:0000256" key="1">
    <source>
        <dbReference type="ARBA" id="ARBA00005791"/>
    </source>
</evidence>
<evidence type="ECO:0000313" key="9">
    <source>
        <dbReference type="EMBL" id="TLK28104.1"/>
    </source>
</evidence>
<dbReference type="Gene3D" id="3.40.30.10">
    <property type="entry name" value="Glutaredoxin"/>
    <property type="match status" value="1"/>
</dbReference>
<evidence type="ECO:0000313" key="10">
    <source>
        <dbReference type="Proteomes" id="UP000308000"/>
    </source>
</evidence>
<evidence type="ECO:0000256" key="6">
    <source>
        <dbReference type="SAM" id="Phobius"/>
    </source>
</evidence>
<evidence type="ECO:0000256" key="3">
    <source>
        <dbReference type="ARBA" id="ARBA00023002"/>
    </source>
</evidence>
<dbReference type="SUPFAM" id="SSF52833">
    <property type="entry name" value="Thioredoxin-like"/>
    <property type="match status" value="1"/>
</dbReference>
<keyword evidence="5" id="KW-0676">Redox-active center</keyword>
<feature type="transmembrane region" description="Helical" evidence="6">
    <location>
        <begin position="12"/>
        <end position="32"/>
    </location>
</feature>
<protein>
    <submittedName>
        <fullName evidence="9">DsbA family protein</fullName>
    </submittedName>
    <submittedName>
        <fullName evidence="8">Protein-disulfide isomerase</fullName>
    </submittedName>
</protein>
<evidence type="ECO:0000256" key="4">
    <source>
        <dbReference type="ARBA" id="ARBA00023157"/>
    </source>
</evidence>
<dbReference type="InterPro" id="IPR036249">
    <property type="entry name" value="Thioredoxin-like_sf"/>
</dbReference>
<comment type="caution">
    <text evidence="9">The sequence shown here is derived from an EMBL/GenBank/DDBJ whole genome shotgun (WGS) entry which is preliminary data.</text>
</comment>
<evidence type="ECO:0000256" key="2">
    <source>
        <dbReference type="ARBA" id="ARBA00022729"/>
    </source>
</evidence>
<sequence length="236" mass="25107">MTRLQGSNQNRTVLVIGTLIAVVLIAIALFAVRGRNTNAAAGTGGTMNFNLASLPYAGKADAPVNVVVVEDFKCPICKQFEETVMPELQNKYVDTGKAKIYSLVWPFIASSRGLPVDDGKLAAEAAKCVYDQGGNDAFMRFKAILFRAQGDELSVWATKDRLKDLASNVEGIDQAKFNTCLDNDETAARVEADKQQAEKAGVNGTPTVFVNGQKIEGTTLADLAAKTGAAIDAASQ</sequence>
<reference evidence="9 10" key="1">
    <citation type="submission" date="2019-04" db="EMBL/GenBank/DDBJ databases">
        <title>Deinococcus metalilatus MA1002 mutant No.5.</title>
        <authorList>
            <person name="Park W."/>
            <person name="Park C."/>
        </authorList>
    </citation>
    <scope>NUCLEOTIDE SEQUENCE [LARGE SCALE GENOMIC DNA]</scope>
    <source>
        <strain evidence="9 10">MA1002-m5</strain>
    </source>
</reference>